<sequence length="161" mass="17826">MAQQGASPPLKQATLEALEYVFEETLRFDKDTIDGVLDAVIRAMNRREEQNFQVRLAAVKALQNVHKFANFANDDDCRNRIMTAISDAAKSDEAAEVKHAAFDCLAAIASNYYMELEPYVETILSLTTQALDLEGGADETVALGCIEFWSATCGEVIELRE</sequence>
<keyword evidence="5" id="KW-0653">Protein transport</keyword>
<proteinExistence type="predicted"/>
<dbReference type="ExpressionAtlas" id="R7W9Q1">
    <property type="expression patterns" value="baseline"/>
</dbReference>
<keyword evidence="3" id="KW-0963">Cytoplasm</keyword>
<reference evidence="6" key="1">
    <citation type="submission" date="2015-06" db="UniProtKB">
        <authorList>
            <consortium name="EnsemblPlants"/>
        </authorList>
    </citation>
    <scope>IDENTIFICATION</scope>
</reference>
<protein>
    <submittedName>
        <fullName evidence="6">Importin subunit beta-1</fullName>
    </submittedName>
</protein>
<evidence type="ECO:0000256" key="5">
    <source>
        <dbReference type="ARBA" id="ARBA00022927"/>
    </source>
</evidence>
<dbReference type="Gene3D" id="1.25.10.10">
    <property type="entry name" value="Leucine-rich Repeat Variant"/>
    <property type="match status" value="1"/>
</dbReference>
<dbReference type="GO" id="GO:0005737">
    <property type="term" value="C:cytoplasm"/>
    <property type="evidence" value="ECO:0007669"/>
    <property type="project" value="UniProtKB-SubCell"/>
</dbReference>
<evidence type="ECO:0000256" key="2">
    <source>
        <dbReference type="ARBA" id="ARBA00022448"/>
    </source>
</evidence>
<keyword evidence="4" id="KW-0677">Repeat</keyword>
<organism evidence="6">
    <name type="scientific">Aegilops tauschii</name>
    <name type="common">Tausch's goatgrass</name>
    <name type="synonym">Aegilops squarrosa</name>
    <dbReference type="NCBI Taxonomy" id="37682"/>
    <lineage>
        <taxon>Eukaryota</taxon>
        <taxon>Viridiplantae</taxon>
        <taxon>Streptophyta</taxon>
        <taxon>Embryophyta</taxon>
        <taxon>Tracheophyta</taxon>
        <taxon>Spermatophyta</taxon>
        <taxon>Magnoliopsida</taxon>
        <taxon>Liliopsida</taxon>
        <taxon>Poales</taxon>
        <taxon>Poaceae</taxon>
        <taxon>BOP clade</taxon>
        <taxon>Pooideae</taxon>
        <taxon>Triticodae</taxon>
        <taxon>Triticeae</taxon>
        <taxon>Triticinae</taxon>
        <taxon>Aegilops</taxon>
    </lineage>
</organism>
<dbReference type="GO" id="GO:0006606">
    <property type="term" value="P:protein import into nucleus"/>
    <property type="evidence" value="ECO:0007669"/>
    <property type="project" value="InterPro"/>
</dbReference>
<evidence type="ECO:0000256" key="1">
    <source>
        <dbReference type="ARBA" id="ARBA00004496"/>
    </source>
</evidence>
<dbReference type="PANTHER" id="PTHR10527">
    <property type="entry name" value="IMPORTIN BETA"/>
    <property type="match status" value="1"/>
</dbReference>
<accession>R7W9Q1</accession>
<evidence type="ECO:0000256" key="4">
    <source>
        <dbReference type="ARBA" id="ARBA00022737"/>
    </source>
</evidence>
<dbReference type="InterPro" id="IPR040122">
    <property type="entry name" value="Importin_beta"/>
</dbReference>
<dbReference type="AlphaFoldDB" id="R7W9Q1"/>
<evidence type="ECO:0000256" key="3">
    <source>
        <dbReference type="ARBA" id="ARBA00022490"/>
    </source>
</evidence>
<dbReference type="InterPro" id="IPR011989">
    <property type="entry name" value="ARM-like"/>
</dbReference>
<evidence type="ECO:0000313" key="6">
    <source>
        <dbReference type="EnsemblPlants" id="EMT18223"/>
    </source>
</evidence>
<name>R7W9Q1_AEGTA</name>
<dbReference type="EnsemblPlants" id="EMT18223">
    <property type="protein sequence ID" value="EMT18223"/>
    <property type="gene ID" value="F775_19051"/>
</dbReference>
<dbReference type="InterPro" id="IPR016024">
    <property type="entry name" value="ARM-type_fold"/>
</dbReference>
<keyword evidence="2" id="KW-0813">Transport</keyword>
<comment type="subcellular location">
    <subcellularLocation>
        <location evidence="1">Cytoplasm</location>
    </subcellularLocation>
</comment>
<dbReference type="SUPFAM" id="SSF48371">
    <property type="entry name" value="ARM repeat"/>
    <property type="match status" value="1"/>
</dbReference>